<evidence type="ECO:0000256" key="2">
    <source>
        <dbReference type="ARBA" id="ARBA00005013"/>
    </source>
</evidence>
<evidence type="ECO:0000256" key="6">
    <source>
        <dbReference type="RuleBase" id="RU362079"/>
    </source>
</evidence>
<keyword evidence="4 6" id="KW-0289">Folate biosynthesis</keyword>
<dbReference type="GO" id="GO:0046654">
    <property type="term" value="P:tetrahydrofolate biosynthetic process"/>
    <property type="evidence" value="ECO:0007669"/>
    <property type="project" value="UniProtKB-UniRule"/>
</dbReference>
<accession>A0A9D2FX21</accession>
<comment type="catalytic activity">
    <reaction evidence="1 6">
        <text>7,8-dihydroneopterin = 6-hydroxymethyl-7,8-dihydropterin + glycolaldehyde</text>
        <dbReference type="Rhea" id="RHEA:10540"/>
        <dbReference type="ChEBI" id="CHEBI:17001"/>
        <dbReference type="ChEBI" id="CHEBI:17071"/>
        <dbReference type="ChEBI" id="CHEBI:44841"/>
        <dbReference type="EC" id="4.1.2.25"/>
    </reaction>
</comment>
<organism evidence="8 9">
    <name type="scientific">Candidatus Prevotella avicola</name>
    <dbReference type="NCBI Taxonomy" id="2838738"/>
    <lineage>
        <taxon>Bacteria</taxon>
        <taxon>Pseudomonadati</taxon>
        <taxon>Bacteroidota</taxon>
        <taxon>Bacteroidia</taxon>
        <taxon>Bacteroidales</taxon>
        <taxon>Prevotellaceae</taxon>
        <taxon>Prevotella</taxon>
    </lineage>
</organism>
<protein>
    <recommendedName>
        <fullName evidence="6">7,8-dihydroneopterin aldolase</fullName>
        <ecNumber evidence="6">4.1.2.25</ecNumber>
    </recommendedName>
</protein>
<comment type="pathway">
    <text evidence="2 6">Cofactor biosynthesis; tetrahydrofolate biosynthesis; 2-amino-4-hydroxy-6-hydroxymethyl-7,8-dihydropteridine diphosphate from 7,8-dihydroneopterin triphosphate: step 3/4.</text>
</comment>
<comment type="caution">
    <text evidence="8">The sequence shown here is derived from an EMBL/GenBank/DDBJ whole genome shotgun (WGS) entry which is preliminary data.</text>
</comment>
<dbReference type="SUPFAM" id="SSF55620">
    <property type="entry name" value="Tetrahydrobiopterin biosynthesis enzymes-like"/>
    <property type="match status" value="1"/>
</dbReference>
<evidence type="ECO:0000256" key="5">
    <source>
        <dbReference type="ARBA" id="ARBA00023239"/>
    </source>
</evidence>
<dbReference type="Pfam" id="PF02152">
    <property type="entry name" value="FolB"/>
    <property type="match status" value="1"/>
</dbReference>
<dbReference type="EMBL" id="DXBE01000014">
    <property type="protein sequence ID" value="HIZ68523.1"/>
    <property type="molecule type" value="Genomic_DNA"/>
</dbReference>
<dbReference type="InterPro" id="IPR006156">
    <property type="entry name" value="Dihydroneopterin_aldolase"/>
</dbReference>
<keyword evidence="5 6" id="KW-0456">Lyase</keyword>
<dbReference type="NCBIfam" id="TIGR00525">
    <property type="entry name" value="folB"/>
    <property type="match status" value="1"/>
</dbReference>
<evidence type="ECO:0000256" key="1">
    <source>
        <dbReference type="ARBA" id="ARBA00001353"/>
    </source>
</evidence>
<dbReference type="NCBIfam" id="TIGR00526">
    <property type="entry name" value="folB_dom"/>
    <property type="match status" value="1"/>
</dbReference>
<reference evidence="8" key="1">
    <citation type="journal article" date="2021" name="PeerJ">
        <title>Extensive microbial diversity within the chicken gut microbiome revealed by metagenomics and culture.</title>
        <authorList>
            <person name="Gilroy R."/>
            <person name="Ravi A."/>
            <person name="Getino M."/>
            <person name="Pursley I."/>
            <person name="Horton D.L."/>
            <person name="Alikhan N.F."/>
            <person name="Baker D."/>
            <person name="Gharbi K."/>
            <person name="Hall N."/>
            <person name="Watson M."/>
            <person name="Adriaenssens E.M."/>
            <person name="Foster-Nyarko E."/>
            <person name="Jarju S."/>
            <person name="Secka A."/>
            <person name="Antonio M."/>
            <person name="Oren A."/>
            <person name="Chaudhuri R.R."/>
            <person name="La Ragione R."/>
            <person name="Hildebrand F."/>
            <person name="Pallen M.J."/>
        </authorList>
    </citation>
    <scope>NUCLEOTIDE SEQUENCE</scope>
    <source>
        <strain evidence="8">ChiHecec3B27-8219</strain>
    </source>
</reference>
<dbReference type="Gene3D" id="3.30.1130.10">
    <property type="match status" value="1"/>
</dbReference>
<dbReference type="PANTHER" id="PTHR42844:SF1">
    <property type="entry name" value="DIHYDRONEOPTERIN ALDOLASE 1-RELATED"/>
    <property type="match status" value="1"/>
</dbReference>
<sequence length="125" mass="14032">MALKESFITLHNLRFHAFHGVLAQERVVGNDYELSLRLGYDVTRAICSDKVEDTLDYARVYQVVAQEMGEPSALLERVAGRIGERLFQEFPAITSAHIHLVKRNPPMGTDSEGAGVELYLINDKT</sequence>
<evidence type="ECO:0000256" key="4">
    <source>
        <dbReference type="ARBA" id="ARBA00022909"/>
    </source>
</evidence>
<dbReference type="GO" id="GO:0046656">
    <property type="term" value="P:folic acid biosynthetic process"/>
    <property type="evidence" value="ECO:0007669"/>
    <property type="project" value="UniProtKB-UniRule"/>
</dbReference>
<evidence type="ECO:0000313" key="8">
    <source>
        <dbReference type="EMBL" id="HIZ68523.1"/>
    </source>
</evidence>
<evidence type="ECO:0000259" key="7">
    <source>
        <dbReference type="SMART" id="SM00905"/>
    </source>
</evidence>
<feature type="domain" description="Dihydroneopterin aldolase/epimerase" evidence="7">
    <location>
        <begin position="8"/>
        <end position="120"/>
    </location>
</feature>
<dbReference type="PANTHER" id="PTHR42844">
    <property type="entry name" value="DIHYDRONEOPTERIN ALDOLASE 1-RELATED"/>
    <property type="match status" value="1"/>
</dbReference>
<dbReference type="AlphaFoldDB" id="A0A9D2FX21"/>
<dbReference type="InterPro" id="IPR006157">
    <property type="entry name" value="FolB_dom"/>
</dbReference>
<dbReference type="EC" id="4.1.2.25" evidence="6"/>
<evidence type="ECO:0000256" key="3">
    <source>
        <dbReference type="ARBA" id="ARBA00005708"/>
    </source>
</evidence>
<comment type="function">
    <text evidence="6">Catalyzes the conversion of 7,8-dihydroneopterin to 6-hydroxymethyl-7,8-dihydropterin.</text>
</comment>
<dbReference type="GO" id="GO:0005737">
    <property type="term" value="C:cytoplasm"/>
    <property type="evidence" value="ECO:0007669"/>
    <property type="project" value="TreeGrafter"/>
</dbReference>
<dbReference type="InterPro" id="IPR043133">
    <property type="entry name" value="GTP-CH-I_C/QueF"/>
</dbReference>
<comment type="similarity">
    <text evidence="3 6">Belongs to the DHNA family.</text>
</comment>
<reference evidence="8" key="2">
    <citation type="submission" date="2021-04" db="EMBL/GenBank/DDBJ databases">
        <authorList>
            <person name="Gilroy R."/>
        </authorList>
    </citation>
    <scope>NUCLEOTIDE SEQUENCE</scope>
    <source>
        <strain evidence="8">ChiHecec3B27-8219</strain>
    </source>
</reference>
<evidence type="ECO:0000313" key="9">
    <source>
        <dbReference type="Proteomes" id="UP000824055"/>
    </source>
</evidence>
<dbReference type="SMART" id="SM00905">
    <property type="entry name" value="FolB"/>
    <property type="match status" value="1"/>
</dbReference>
<dbReference type="Proteomes" id="UP000824055">
    <property type="component" value="Unassembled WGS sequence"/>
</dbReference>
<proteinExistence type="inferred from homology"/>
<gene>
    <name evidence="8" type="primary">folB</name>
    <name evidence="8" type="ORF">H9966_01330</name>
</gene>
<name>A0A9D2FX21_9BACT</name>
<dbReference type="GO" id="GO:0004150">
    <property type="term" value="F:dihydroneopterin aldolase activity"/>
    <property type="evidence" value="ECO:0007669"/>
    <property type="project" value="UniProtKB-UniRule"/>
</dbReference>